<dbReference type="GO" id="GO:0016887">
    <property type="term" value="F:ATP hydrolysis activity"/>
    <property type="evidence" value="ECO:0007669"/>
    <property type="project" value="InterPro"/>
</dbReference>
<organism evidence="6 7">
    <name type="scientific">Peptostreptococcus russellii</name>
    <dbReference type="NCBI Taxonomy" id="215200"/>
    <lineage>
        <taxon>Bacteria</taxon>
        <taxon>Bacillati</taxon>
        <taxon>Bacillota</taxon>
        <taxon>Clostridia</taxon>
        <taxon>Peptostreptococcales</taxon>
        <taxon>Peptostreptococcaceae</taxon>
        <taxon>Peptostreptococcus</taxon>
    </lineage>
</organism>
<dbReference type="PROSITE" id="PS50893">
    <property type="entry name" value="ABC_TRANSPORTER_2"/>
    <property type="match status" value="1"/>
</dbReference>
<dbReference type="PANTHER" id="PTHR42798">
    <property type="entry name" value="LIPOPROTEIN-RELEASING SYSTEM ATP-BINDING PROTEIN LOLD"/>
    <property type="match status" value="1"/>
</dbReference>
<dbReference type="InterPro" id="IPR003593">
    <property type="entry name" value="AAA+_ATPase"/>
</dbReference>
<protein>
    <submittedName>
        <fullName evidence="6">Putative ABC transport system ATP-binding protein</fullName>
    </submittedName>
</protein>
<dbReference type="PROSITE" id="PS00211">
    <property type="entry name" value="ABC_TRANSPORTER_1"/>
    <property type="match status" value="1"/>
</dbReference>
<reference evidence="6 7" key="1">
    <citation type="submission" date="2016-10" db="EMBL/GenBank/DDBJ databases">
        <authorList>
            <person name="de Groot N.N."/>
        </authorList>
    </citation>
    <scope>NUCLEOTIDE SEQUENCE [LARGE SCALE GENOMIC DNA]</scope>
    <source>
        <strain evidence="6 7">Calf135</strain>
    </source>
</reference>
<keyword evidence="3" id="KW-0547">Nucleotide-binding</keyword>
<evidence type="ECO:0000256" key="2">
    <source>
        <dbReference type="ARBA" id="ARBA00022448"/>
    </source>
</evidence>
<gene>
    <name evidence="6" type="ORF">SAMN05216454_10827</name>
</gene>
<keyword evidence="4 6" id="KW-0067">ATP-binding</keyword>
<dbReference type="GO" id="GO:0005524">
    <property type="term" value="F:ATP binding"/>
    <property type="evidence" value="ECO:0007669"/>
    <property type="project" value="UniProtKB-KW"/>
</dbReference>
<evidence type="ECO:0000256" key="4">
    <source>
        <dbReference type="ARBA" id="ARBA00022840"/>
    </source>
</evidence>
<dbReference type="AlphaFoldDB" id="A0A1H8IGS4"/>
<dbReference type="GO" id="GO:0098796">
    <property type="term" value="C:membrane protein complex"/>
    <property type="evidence" value="ECO:0007669"/>
    <property type="project" value="UniProtKB-ARBA"/>
</dbReference>
<name>A0A1H8IGS4_9FIRM</name>
<dbReference type="FunFam" id="3.40.50.300:FF:000032">
    <property type="entry name" value="Export ABC transporter ATP-binding protein"/>
    <property type="match status" value="1"/>
</dbReference>
<comment type="similarity">
    <text evidence="1">Belongs to the ABC transporter superfamily.</text>
</comment>
<sequence>MDTHKRVNNMQIILDNVNKYYKVGKEKIHVLKDLNLKVEYGEFLMIMGKSGSGKTTMLNILGFLDKLDSGKYYFDGKDISNLSENKRSEYRAHYAGFVFQQFNLIDTLTVAENIEIPLIYSGMKDKNKRMELVNKRLEEVGLKEKANSYPNHLSGGQQQRIAIARALVNNPEIIFADEPTGALDSETGENIMALLTELNKNGTTIIMVTHDHDMTKYATRVVSLKDGCFVKGV</sequence>
<dbReference type="InterPro" id="IPR027417">
    <property type="entry name" value="P-loop_NTPase"/>
</dbReference>
<evidence type="ECO:0000256" key="3">
    <source>
        <dbReference type="ARBA" id="ARBA00022741"/>
    </source>
</evidence>
<dbReference type="SMART" id="SM00382">
    <property type="entry name" value="AAA"/>
    <property type="match status" value="1"/>
</dbReference>
<accession>A0A1H8IGS4</accession>
<dbReference type="Gene3D" id="3.40.50.300">
    <property type="entry name" value="P-loop containing nucleotide triphosphate hydrolases"/>
    <property type="match status" value="1"/>
</dbReference>
<dbReference type="Pfam" id="PF00005">
    <property type="entry name" value="ABC_tran"/>
    <property type="match status" value="1"/>
</dbReference>
<evidence type="ECO:0000256" key="1">
    <source>
        <dbReference type="ARBA" id="ARBA00005417"/>
    </source>
</evidence>
<proteinExistence type="inferred from homology"/>
<evidence type="ECO:0000313" key="7">
    <source>
        <dbReference type="Proteomes" id="UP000199512"/>
    </source>
</evidence>
<keyword evidence="2" id="KW-0813">Transport</keyword>
<feature type="domain" description="ABC transporter" evidence="5">
    <location>
        <begin position="12"/>
        <end position="233"/>
    </location>
</feature>
<dbReference type="PANTHER" id="PTHR42798:SF6">
    <property type="entry name" value="CELL DIVISION ATP-BINDING PROTEIN FTSE"/>
    <property type="match status" value="1"/>
</dbReference>
<dbReference type="SUPFAM" id="SSF52540">
    <property type="entry name" value="P-loop containing nucleoside triphosphate hydrolases"/>
    <property type="match status" value="1"/>
</dbReference>
<dbReference type="EMBL" id="FODF01000008">
    <property type="protein sequence ID" value="SEN68040.1"/>
    <property type="molecule type" value="Genomic_DNA"/>
</dbReference>
<keyword evidence="7" id="KW-1185">Reference proteome</keyword>
<dbReference type="CDD" id="cd03255">
    <property type="entry name" value="ABC_MJ0796_LolCDE_FtsE"/>
    <property type="match status" value="1"/>
</dbReference>
<evidence type="ECO:0000259" key="5">
    <source>
        <dbReference type="PROSITE" id="PS50893"/>
    </source>
</evidence>
<dbReference type="STRING" id="215200.SAMN05216454_10827"/>
<dbReference type="GO" id="GO:0022857">
    <property type="term" value="F:transmembrane transporter activity"/>
    <property type="evidence" value="ECO:0007669"/>
    <property type="project" value="UniProtKB-ARBA"/>
</dbReference>
<dbReference type="InterPro" id="IPR017871">
    <property type="entry name" value="ABC_transporter-like_CS"/>
</dbReference>
<evidence type="ECO:0000313" key="6">
    <source>
        <dbReference type="EMBL" id="SEN68040.1"/>
    </source>
</evidence>
<dbReference type="InterPro" id="IPR017911">
    <property type="entry name" value="MacB-like_ATP-bd"/>
</dbReference>
<dbReference type="Proteomes" id="UP000199512">
    <property type="component" value="Unassembled WGS sequence"/>
</dbReference>
<dbReference type="InterPro" id="IPR003439">
    <property type="entry name" value="ABC_transporter-like_ATP-bd"/>
</dbReference>